<comment type="catalytic activity">
    <reaction evidence="3">
        <text>3',5'-cyclic UMP + H2O = UMP + H(+)</text>
        <dbReference type="Rhea" id="RHEA:70575"/>
        <dbReference type="ChEBI" id="CHEBI:15377"/>
        <dbReference type="ChEBI" id="CHEBI:15378"/>
        <dbReference type="ChEBI" id="CHEBI:57865"/>
        <dbReference type="ChEBI" id="CHEBI:184387"/>
    </reaction>
    <physiologicalReaction direction="left-to-right" evidence="3">
        <dbReference type="Rhea" id="RHEA:70576"/>
    </physiologicalReaction>
</comment>
<evidence type="ECO:0000256" key="3">
    <source>
        <dbReference type="ARBA" id="ARBA00048505"/>
    </source>
</evidence>
<dbReference type="Proteomes" id="UP001596113">
    <property type="component" value="Unassembled WGS sequence"/>
</dbReference>
<dbReference type="EMBL" id="JBHSMI010000013">
    <property type="protein sequence ID" value="MFC5402646.1"/>
    <property type="molecule type" value="Genomic_DNA"/>
</dbReference>
<dbReference type="SUPFAM" id="SSF56281">
    <property type="entry name" value="Metallo-hydrolase/oxidoreductase"/>
    <property type="match status" value="1"/>
</dbReference>
<protein>
    <submittedName>
        <fullName evidence="5">MBL fold metallo-hydrolase</fullName>
    </submittedName>
</protein>
<name>A0ABW0HR11_9BACL</name>
<comment type="catalytic activity">
    <reaction evidence="1">
        <text>3',5'-cyclic CMP + H2O = CMP + H(+)</text>
        <dbReference type="Rhea" id="RHEA:72675"/>
        <dbReference type="ChEBI" id="CHEBI:15377"/>
        <dbReference type="ChEBI" id="CHEBI:15378"/>
        <dbReference type="ChEBI" id="CHEBI:58003"/>
        <dbReference type="ChEBI" id="CHEBI:60377"/>
    </reaction>
    <physiologicalReaction direction="left-to-right" evidence="1">
        <dbReference type="Rhea" id="RHEA:72676"/>
    </physiologicalReaction>
</comment>
<evidence type="ECO:0000313" key="5">
    <source>
        <dbReference type="EMBL" id="MFC5402646.1"/>
    </source>
</evidence>
<evidence type="ECO:0000313" key="6">
    <source>
        <dbReference type="Proteomes" id="UP001596113"/>
    </source>
</evidence>
<dbReference type="Gene3D" id="3.60.15.10">
    <property type="entry name" value="Ribonuclease Z/Hydroxyacylglutathione hydrolase-like"/>
    <property type="match status" value="1"/>
</dbReference>
<evidence type="ECO:0000256" key="1">
    <source>
        <dbReference type="ARBA" id="ARBA00034221"/>
    </source>
</evidence>
<dbReference type="InterPro" id="IPR036866">
    <property type="entry name" value="RibonucZ/Hydroxyglut_hydro"/>
</dbReference>
<accession>A0ABW0HR11</accession>
<dbReference type="Pfam" id="PF12706">
    <property type="entry name" value="Lactamase_B_2"/>
    <property type="match status" value="1"/>
</dbReference>
<organism evidence="5 6">
    <name type="scientific">Cohnella soli</name>
    <dbReference type="NCBI Taxonomy" id="425005"/>
    <lineage>
        <taxon>Bacteria</taxon>
        <taxon>Bacillati</taxon>
        <taxon>Bacillota</taxon>
        <taxon>Bacilli</taxon>
        <taxon>Bacillales</taxon>
        <taxon>Paenibacillaceae</taxon>
        <taxon>Cohnella</taxon>
    </lineage>
</organism>
<proteinExistence type="predicted"/>
<dbReference type="PANTHER" id="PTHR42663">
    <property type="entry name" value="HYDROLASE C777.06C-RELATED-RELATED"/>
    <property type="match status" value="1"/>
</dbReference>
<comment type="caution">
    <text evidence="5">The sequence shown here is derived from an EMBL/GenBank/DDBJ whole genome shotgun (WGS) entry which is preliminary data.</text>
</comment>
<dbReference type="RefSeq" id="WP_378131276.1">
    <property type="nucleotide sequence ID" value="NZ_JBHSMI010000013.1"/>
</dbReference>
<sequence>MKVHFLGTAAFEGIPSMFCLCETCKQARQLGGPDIRTRTSVMIDDELKIDFPPDTFYHSLREGLDMDSVRDILLTHSHSDHLYPEDMVIRAEGYASYGEHTIHVYGHDLPIRHISTLLSPEKHKFKLHAVRPFEPVLTQTASVVPLLAEHNKQESCLLYYIEKGGKTVFYGHDSGWFPEATWDWLVGKKLDMAILECTTGHAERCDDHMNVEDTLRTAQWLLANKIMKPGGRIIVTHFSHNANLLHDELKEIFEPHGMTVAYDGMIVEL</sequence>
<comment type="function">
    <text evidence="2">Counteracts the endogenous Pycsar antiviral defense system. Phosphodiesterase that enables metal-dependent hydrolysis of host cyclic nucleotide Pycsar defense signals such as cCMP and cUMP.</text>
</comment>
<evidence type="ECO:0000256" key="2">
    <source>
        <dbReference type="ARBA" id="ARBA00034301"/>
    </source>
</evidence>
<feature type="domain" description="Metallo-beta-lactamase" evidence="4">
    <location>
        <begin position="64"/>
        <end position="222"/>
    </location>
</feature>
<dbReference type="PANTHER" id="PTHR42663:SF12">
    <property type="entry name" value="ATP-BINDING PROTEIN PHNP"/>
    <property type="match status" value="1"/>
</dbReference>
<gene>
    <name evidence="5" type="ORF">ACFPOF_07830</name>
</gene>
<reference evidence="6" key="1">
    <citation type="journal article" date="2019" name="Int. J. Syst. Evol. Microbiol.">
        <title>The Global Catalogue of Microorganisms (GCM) 10K type strain sequencing project: providing services to taxonomists for standard genome sequencing and annotation.</title>
        <authorList>
            <consortium name="The Broad Institute Genomics Platform"/>
            <consortium name="The Broad Institute Genome Sequencing Center for Infectious Disease"/>
            <person name="Wu L."/>
            <person name="Ma J."/>
        </authorList>
    </citation>
    <scope>NUCLEOTIDE SEQUENCE [LARGE SCALE GENOMIC DNA]</scope>
    <source>
        <strain evidence="6">CGMCC 1.18575</strain>
    </source>
</reference>
<dbReference type="InterPro" id="IPR001279">
    <property type="entry name" value="Metallo-B-lactamas"/>
</dbReference>
<keyword evidence="6" id="KW-1185">Reference proteome</keyword>
<evidence type="ECO:0000259" key="4">
    <source>
        <dbReference type="Pfam" id="PF12706"/>
    </source>
</evidence>